<gene>
    <name evidence="1" type="ORF">BDZ94DRAFT_1333105</name>
</gene>
<proteinExistence type="predicted"/>
<evidence type="ECO:0000313" key="2">
    <source>
        <dbReference type="Proteomes" id="UP000807353"/>
    </source>
</evidence>
<dbReference type="Proteomes" id="UP000807353">
    <property type="component" value="Unassembled WGS sequence"/>
</dbReference>
<reference evidence="1" key="1">
    <citation type="submission" date="2020-11" db="EMBL/GenBank/DDBJ databases">
        <authorList>
            <consortium name="DOE Joint Genome Institute"/>
            <person name="Ahrendt S."/>
            <person name="Riley R."/>
            <person name="Andreopoulos W."/>
            <person name="Labutti K."/>
            <person name="Pangilinan J."/>
            <person name="Ruiz-Duenas F.J."/>
            <person name="Barrasa J.M."/>
            <person name="Sanchez-Garcia M."/>
            <person name="Camarero S."/>
            <person name="Miyauchi S."/>
            <person name="Serrano A."/>
            <person name="Linde D."/>
            <person name="Babiker R."/>
            <person name="Drula E."/>
            <person name="Ayuso-Fernandez I."/>
            <person name="Pacheco R."/>
            <person name="Padilla G."/>
            <person name="Ferreira P."/>
            <person name="Barriuso J."/>
            <person name="Kellner H."/>
            <person name="Castanera R."/>
            <person name="Alfaro M."/>
            <person name="Ramirez L."/>
            <person name="Pisabarro A.G."/>
            <person name="Kuo A."/>
            <person name="Tritt A."/>
            <person name="Lipzen A."/>
            <person name="He G."/>
            <person name="Yan M."/>
            <person name="Ng V."/>
            <person name="Cullen D."/>
            <person name="Martin F."/>
            <person name="Rosso M.-N."/>
            <person name="Henrissat B."/>
            <person name="Hibbett D."/>
            <person name="Martinez A.T."/>
            <person name="Grigoriev I.V."/>
        </authorList>
    </citation>
    <scope>NUCLEOTIDE SEQUENCE</scope>
    <source>
        <strain evidence="1">CBS 247.69</strain>
    </source>
</reference>
<dbReference type="OrthoDB" id="2924458at2759"/>
<dbReference type="EMBL" id="MU150339">
    <property type="protein sequence ID" value="KAF9458461.1"/>
    <property type="molecule type" value="Genomic_DNA"/>
</dbReference>
<sequence>MPVDLDRSDALSAVLITARSLKSVSDLVPFPYIKSVFEAVITVLELVEQVDKNNEDLLVLSRSIVAVAKIIDDEIRECPATTAIRFKTTCDQFSGYLKNISSDLNTLIRKHSVWRFKRYLKAAATRDKIQSYTRQLEDLRSNLILSAATGTHLDVARVDDRILSVHQDVSHIKASIVQLESVARSPVQTEVTFEEDFYRLRRGDIKLDFATAARLVTIGSLSAADNQVDKVTTITNIKGHITSANAVKTFQIYKGKDAEEIWQKQLLFFGNFPSSPYISQLYGFYLVSIDRYAKVLSTSEQFVAYEHNLLSDFRSACEHVSKVLNKSNLEWDLAYHTLVDSSSGKISLSHFPVHGKPEAFSYGVSYVNFILVFLYIASPWGHVNGDSGIHILGHFPHIRPEFYQYWDTLTGNQGQKKDRGWTRFTAPLGQRYDSHYVLYPSYSLNLCTNISCQKTGNGEWLAQAHHWLNQMDPESKSWHLSDISVAQRIDSRLRWELCPLADIFTLEDTFMAPDTIAPQEFCLPKEVYVFVSDIKVDKSGKIIYPNVYWSTQPDIRTTEGLPSGSFVNLELSESIYGVPS</sequence>
<dbReference type="AlphaFoldDB" id="A0A9P5XZD3"/>
<organism evidence="1 2">
    <name type="scientific">Collybia nuda</name>
    <dbReference type="NCBI Taxonomy" id="64659"/>
    <lineage>
        <taxon>Eukaryota</taxon>
        <taxon>Fungi</taxon>
        <taxon>Dikarya</taxon>
        <taxon>Basidiomycota</taxon>
        <taxon>Agaricomycotina</taxon>
        <taxon>Agaricomycetes</taxon>
        <taxon>Agaricomycetidae</taxon>
        <taxon>Agaricales</taxon>
        <taxon>Tricholomatineae</taxon>
        <taxon>Clitocybaceae</taxon>
        <taxon>Collybia</taxon>
    </lineage>
</organism>
<protein>
    <submittedName>
        <fullName evidence="1">Uncharacterized protein</fullName>
    </submittedName>
</protein>
<dbReference type="InterPro" id="IPR059179">
    <property type="entry name" value="MLKL-like_MCAfunc"/>
</dbReference>
<accession>A0A9P5XZD3</accession>
<evidence type="ECO:0000313" key="1">
    <source>
        <dbReference type="EMBL" id="KAF9458461.1"/>
    </source>
</evidence>
<dbReference type="Gene3D" id="1.20.930.20">
    <property type="entry name" value="Adaptor protein Cbl, N-terminal domain"/>
    <property type="match status" value="1"/>
</dbReference>
<dbReference type="GO" id="GO:0007166">
    <property type="term" value="P:cell surface receptor signaling pathway"/>
    <property type="evidence" value="ECO:0007669"/>
    <property type="project" value="InterPro"/>
</dbReference>
<dbReference type="CDD" id="cd21037">
    <property type="entry name" value="MLKL_NTD"/>
    <property type="match status" value="1"/>
</dbReference>
<dbReference type="InterPro" id="IPR036537">
    <property type="entry name" value="Adaptor_Cbl_N_dom_sf"/>
</dbReference>
<keyword evidence="2" id="KW-1185">Reference proteome</keyword>
<name>A0A9P5XZD3_9AGAR</name>
<comment type="caution">
    <text evidence="1">The sequence shown here is derived from an EMBL/GenBank/DDBJ whole genome shotgun (WGS) entry which is preliminary data.</text>
</comment>